<protein>
    <recommendedName>
        <fullName evidence="1">DUF6487 domain-containing protein</fullName>
    </recommendedName>
</protein>
<dbReference type="AlphaFoldDB" id="A0A9D2SE98"/>
<dbReference type="EMBL" id="DWXG01000012">
    <property type="protein sequence ID" value="HJB97274.1"/>
    <property type="molecule type" value="Genomic_DNA"/>
</dbReference>
<organism evidence="2 3">
    <name type="scientific">Candidatus Acutalibacter pullicola</name>
    <dbReference type="NCBI Taxonomy" id="2838417"/>
    <lineage>
        <taxon>Bacteria</taxon>
        <taxon>Bacillati</taxon>
        <taxon>Bacillota</taxon>
        <taxon>Clostridia</taxon>
        <taxon>Eubacteriales</taxon>
        <taxon>Acutalibacteraceae</taxon>
        <taxon>Acutalibacter</taxon>
    </lineage>
</organism>
<reference evidence="2" key="1">
    <citation type="journal article" date="2021" name="PeerJ">
        <title>Extensive microbial diversity within the chicken gut microbiome revealed by metagenomics and culture.</title>
        <authorList>
            <person name="Gilroy R."/>
            <person name="Ravi A."/>
            <person name="Getino M."/>
            <person name="Pursley I."/>
            <person name="Horton D.L."/>
            <person name="Alikhan N.F."/>
            <person name="Baker D."/>
            <person name="Gharbi K."/>
            <person name="Hall N."/>
            <person name="Watson M."/>
            <person name="Adriaenssens E.M."/>
            <person name="Foster-Nyarko E."/>
            <person name="Jarju S."/>
            <person name="Secka A."/>
            <person name="Antonio M."/>
            <person name="Oren A."/>
            <person name="Chaudhuri R.R."/>
            <person name="La Ragione R."/>
            <person name="Hildebrand F."/>
            <person name="Pallen M.J."/>
        </authorList>
    </citation>
    <scope>NUCLEOTIDE SEQUENCE</scope>
    <source>
        <strain evidence="2">CHK185-1770</strain>
    </source>
</reference>
<dbReference type="Proteomes" id="UP000826793">
    <property type="component" value="Unassembled WGS sequence"/>
</dbReference>
<evidence type="ECO:0000259" key="1">
    <source>
        <dbReference type="Pfam" id="PF20097"/>
    </source>
</evidence>
<reference evidence="2" key="2">
    <citation type="submission" date="2021-04" db="EMBL/GenBank/DDBJ databases">
        <authorList>
            <person name="Gilroy R."/>
        </authorList>
    </citation>
    <scope>NUCLEOTIDE SEQUENCE</scope>
    <source>
        <strain evidence="2">CHK185-1770</strain>
    </source>
</reference>
<name>A0A9D2SE98_9FIRM</name>
<evidence type="ECO:0000313" key="2">
    <source>
        <dbReference type="EMBL" id="HJB97274.1"/>
    </source>
</evidence>
<feature type="domain" description="DUF6487" evidence="1">
    <location>
        <begin position="3"/>
        <end position="67"/>
    </location>
</feature>
<comment type="caution">
    <text evidence="2">The sequence shown here is derived from an EMBL/GenBank/DDBJ whole genome shotgun (WGS) entry which is preliminary data.</text>
</comment>
<evidence type="ECO:0000313" key="3">
    <source>
        <dbReference type="Proteomes" id="UP000826793"/>
    </source>
</evidence>
<sequence>MKCPVCGKEMEPGFVQTNQRAAWVKKPHALTLMPKDGEILLDNKLFSSCSFPGWICKDCKKIVLDYEGKPSQEG</sequence>
<gene>
    <name evidence="2" type="ORF">H9710_01710</name>
</gene>
<proteinExistence type="predicted"/>
<dbReference type="InterPro" id="IPR045504">
    <property type="entry name" value="DUF6487"/>
</dbReference>
<dbReference type="Pfam" id="PF20097">
    <property type="entry name" value="DUF6487"/>
    <property type="match status" value="1"/>
</dbReference>
<accession>A0A9D2SE98</accession>